<feature type="signal peptide" evidence="2">
    <location>
        <begin position="1"/>
        <end position="23"/>
    </location>
</feature>
<dbReference type="Proteomes" id="UP001082899">
    <property type="component" value="Unassembled WGS sequence"/>
</dbReference>
<organism evidence="3 4">
    <name type="scientific">Robbsia betulipollinis</name>
    <dbReference type="NCBI Taxonomy" id="2981849"/>
    <lineage>
        <taxon>Bacteria</taxon>
        <taxon>Pseudomonadati</taxon>
        <taxon>Pseudomonadota</taxon>
        <taxon>Betaproteobacteria</taxon>
        <taxon>Burkholderiales</taxon>
        <taxon>Burkholderiaceae</taxon>
        <taxon>Robbsia</taxon>
    </lineage>
</organism>
<keyword evidence="2" id="KW-0732">Signal</keyword>
<dbReference type="InterPro" id="IPR024572">
    <property type="entry name" value="RcnB"/>
</dbReference>
<feature type="compositionally biased region" description="Gly residues" evidence="1">
    <location>
        <begin position="32"/>
        <end position="52"/>
    </location>
</feature>
<dbReference type="Pfam" id="PF11776">
    <property type="entry name" value="RcnB"/>
    <property type="match status" value="1"/>
</dbReference>
<name>A0ABT3ZSF6_9BURK</name>
<dbReference type="RefSeq" id="WP_267849328.1">
    <property type="nucleotide sequence ID" value="NZ_JAPMXC010000010.1"/>
</dbReference>
<evidence type="ECO:0000313" key="4">
    <source>
        <dbReference type="Proteomes" id="UP001082899"/>
    </source>
</evidence>
<evidence type="ECO:0000256" key="2">
    <source>
        <dbReference type="SAM" id="SignalP"/>
    </source>
</evidence>
<protein>
    <submittedName>
        <fullName evidence="3">RcnB family protein</fullName>
    </submittedName>
</protein>
<dbReference type="Gene3D" id="3.10.450.160">
    <property type="entry name" value="inner membrane protein cigr"/>
    <property type="match status" value="1"/>
</dbReference>
<comment type="caution">
    <text evidence="3">The sequence shown here is derived from an EMBL/GenBank/DDBJ whole genome shotgun (WGS) entry which is preliminary data.</text>
</comment>
<dbReference type="EMBL" id="JAPMXC010000010">
    <property type="protein sequence ID" value="MCY0389427.1"/>
    <property type="molecule type" value="Genomic_DNA"/>
</dbReference>
<gene>
    <name evidence="3" type="ORF">OVY01_19975</name>
</gene>
<proteinExistence type="predicted"/>
<accession>A0ABT3ZSF6</accession>
<feature type="chain" id="PRO_5047372615" evidence="2">
    <location>
        <begin position="24"/>
        <end position="141"/>
    </location>
</feature>
<keyword evidence="4" id="KW-1185">Reference proteome</keyword>
<feature type="region of interest" description="Disordered" evidence="1">
    <location>
        <begin position="27"/>
        <end position="94"/>
    </location>
</feature>
<feature type="compositionally biased region" description="Polar residues" evidence="1">
    <location>
        <begin position="53"/>
        <end position="63"/>
    </location>
</feature>
<reference evidence="3" key="1">
    <citation type="submission" date="2022-11" db="EMBL/GenBank/DDBJ databases">
        <title>Robbsia betulipollinis sp. nov., isolated from pollen of birch (Betula pendula).</title>
        <authorList>
            <person name="Shi H."/>
            <person name="Ambika Manirajan B."/>
            <person name="Ratering S."/>
            <person name="Geissler-Plaum R."/>
            <person name="Schnell S."/>
        </authorList>
    </citation>
    <scope>NUCLEOTIDE SEQUENCE</scope>
    <source>
        <strain evidence="3">Bb-Pol-6</strain>
    </source>
</reference>
<evidence type="ECO:0000256" key="1">
    <source>
        <dbReference type="SAM" id="MobiDB-lite"/>
    </source>
</evidence>
<evidence type="ECO:0000313" key="3">
    <source>
        <dbReference type="EMBL" id="MCY0389427.1"/>
    </source>
</evidence>
<sequence>MKIKTVATGLASLTLLLSSAVFAQGAPDNHGGDQGGNQGGAHGNAGGPGHDQGGQNRAPTQAQGGPGPMAQHDGHGPQPHSDWHKGGRVPADYRGGQYVVDDWHAHQLRQPPRGYHWVNVNGDYVLVAMASGLIAQIISGH</sequence>